<accession>A0A811UKM3</accession>
<dbReference type="Proteomes" id="UP000606786">
    <property type="component" value="Unassembled WGS sequence"/>
</dbReference>
<name>A0A811UKM3_CERCA</name>
<dbReference type="AlphaFoldDB" id="A0A811UKM3"/>
<dbReference type="EMBL" id="CAJHJT010000012">
    <property type="protein sequence ID" value="CAD6997693.1"/>
    <property type="molecule type" value="Genomic_DNA"/>
</dbReference>
<evidence type="ECO:0000313" key="1">
    <source>
        <dbReference type="EMBL" id="CAD6997693.1"/>
    </source>
</evidence>
<reference evidence="1" key="1">
    <citation type="submission" date="2020-11" db="EMBL/GenBank/DDBJ databases">
        <authorList>
            <person name="Whitehead M."/>
        </authorList>
    </citation>
    <scope>NUCLEOTIDE SEQUENCE</scope>
    <source>
        <strain evidence="1">EGII</strain>
    </source>
</reference>
<evidence type="ECO:0000313" key="2">
    <source>
        <dbReference type="Proteomes" id="UP000606786"/>
    </source>
</evidence>
<keyword evidence="2" id="KW-1185">Reference proteome</keyword>
<feature type="non-terminal residue" evidence="1">
    <location>
        <position position="1"/>
    </location>
</feature>
<proteinExistence type="predicted"/>
<sequence>EHVAKHLDIAQHISPTAGSVSHCPIVQNRQKKGLLLALQQRSPLEYGPLGNSTLPVAFTTAACHKIIGI</sequence>
<comment type="caution">
    <text evidence="1">The sequence shown here is derived from an EMBL/GenBank/DDBJ whole genome shotgun (WGS) entry which is preliminary data.</text>
</comment>
<protein>
    <submittedName>
        <fullName evidence="1">(Mediterranean fruit fly) hypothetical protein</fullName>
    </submittedName>
</protein>
<organism evidence="1 2">
    <name type="scientific">Ceratitis capitata</name>
    <name type="common">Mediterranean fruit fly</name>
    <name type="synonym">Tephritis capitata</name>
    <dbReference type="NCBI Taxonomy" id="7213"/>
    <lineage>
        <taxon>Eukaryota</taxon>
        <taxon>Metazoa</taxon>
        <taxon>Ecdysozoa</taxon>
        <taxon>Arthropoda</taxon>
        <taxon>Hexapoda</taxon>
        <taxon>Insecta</taxon>
        <taxon>Pterygota</taxon>
        <taxon>Neoptera</taxon>
        <taxon>Endopterygota</taxon>
        <taxon>Diptera</taxon>
        <taxon>Brachycera</taxon>
        <taxon>Muscomorpha</taxon>
        <taxon>Tephritoidea</taxon>
        <taxon>Tephritidae</taxon>
        <taxon>Ceratitis</taxon>
        <taxon>Ceratitis</taxon>
    </lineage>
</organism>
<gene>
    <name evidence="1" type="ORF">CCAP1982_LOCUS6324</name>
</gene>